<protein>
    <submittedName>
        <fullName evidence="7">Oligosaccharide flippase family protein</fullName>
    </submittedName>
</protein>
<feature type="transmembrane region" description="Helical" evidence="6">
    <location>
        <begin position="193"/>
        <end position="218"/>
    </location>
</feature>
<dbReference type="Proteomes" id="UP000823634">
    <property type="component" value="Unassembled WGS sequence"/>
</dbReference>
<dbReference type="PANTHER" id="PTHR30250">
    <property type="entry name" value="PST FAMILY PREDICTED COLANIC ACID TRANSPORTER"/>
    <property type="match status" value="1"/>
</dbReference>
<evidence type="ECO:0000256" key="5">
    <source>
        <dbReference type="ARBA" id="ARBA00023136"/>
    </source>
</evidence>
<evidence type="ECO:0000256" key="6">
    <source>
        <dbReference type="SAM" id="Phobius"/>
    </source>
</evidence>
<dbReference type="InterPro" id="IPR002797">
    <property type="entry name" value="Polysacc_synth"/>
</dbReference>
<evidence type="ECO:0000313" key="8">
    <source>
        <dbReference type="Proteomes" id="UP000823634"/>
    </source>
</evidence>
<feature type="transmembrane region" description="Helical" evidence="6">
    <location>
        <begin position="268"/>
        <end position="290"/>
    </location>
</feature>
<feature type="transmembrane region" description="Helical" evidence="6">
    <location>
        <begin position="311"/>
        <end position="334"/>
    </location>
</feature>
<evidence type="ECO:0000313" key="7">
    <source>
        <dbReference type="EMBL" id="MBO8426120.1"/>
    </source>
</evidence>
<feature type="transmembrane region" description="Helical" evidence="6">
    <location>
        <begin position="384"/>
        <end position="404"/>
    </location>
</feature>
<dbReference type="AlphaFoldDB" id="A0A9D9DFR8"/>
<organism evidence="7 8">
    <name type="scientific">Candidatus Alloenteromonas pullistercoris</name>
    <dbReference type="NCBI Taxonomy" id="2840785"/>
    <lineage>
        <taxon>Bacteria</taxon>
        <taxon>Bacillati</taxon>
        <taxon>Bacillota</taxon>
        <taxon>Bacillota incertae sedis</taxon>
        <taxon>Candidatus Alloenteromonas</taxon>
    </lineage>
</organism>
<proteinExistence type="predicted"/>
<name>A0A9D9DFR8_9FIRM</name>
<comment type="subcellular location">
    <subcellularLocation>
        <location evidence="1">Cell membrane</location>
        <topology evidence="1">Multi-pass membrane protein</topology>
    </subcellularLocation>
</comment>
<accession>A0A9D9DFR8</accession>
<dbReference type="EMBL" id="JADINA010000016">
    <property type="protein sequence ID" value="MBO8426120.1"/>
    <property type="molecule type" value="Genomic_DNA"/>
</dbReference>
<dbReference type="InterPro" id="IPR050833">
    <property type="entry name" value="Poly_Biosynth_Transport"/>
</dbReference>
<keyword evidence="2" id="KW-1003">Cell membrane</keyword>
<feature type="transmembrane region" description="Helical" evidence="6">
    <location>
        <begin position="416"/>
        <end position="438"/>
    </location>
</feature>
<sequence>MAEQRREIEGKATDKGREFSVTVRSNVAINLVRTLAMTALSFITFPYVTRALGDATFGLYTWANAFVYYFLILAKISIPNIAIRECAKARGDKRKFNRIVQQFFLLQCFTTLTSFGLMSILVFSVDSLFSEAEIIFLLSINFLAGVFSFEWVYIALEKHFYITVRSVALLAFAASCTFLFIRRSAYPENYLYVYALIAISSTILTAFFNCLFLGKYVSLRKVDPYDFKPYIGPLVTMALLSLTLTLYNQTDEFILGFIDPSKAEVGSYSVGVKGVDIIITLITSLYAVFMPRAAYYHELPDKIYFRRLLRYSFNITFFIAVPAFATMSSLATPITSLISGGDLNEAFSGADLILMSLSGMMLTYSLSDDIYTEILIPEKKERHYLYALTIGVLLNVSLSFLFAYCLTPSSPGVGVAIATMVADVVVLTYLIGVSRAYSIEAIFNYNNLKIAGFGIAIFLLSFFVYPLLEKEALSWGLSQTMAYLTGGLLMLGIDAAIYIFGLLAVKETLVSSLFRRKQRRENEQEPQAK</sequence>
<keyword evidence="5 6" id="KW-0472">Membrane</keyword>
<keyword evidence="4 6" id="KW-1133">Transmembrane helix</keyword>
<feature type="transmembrane region" description="Helical" evidence="6">
    <location>
        <begin position="103"/>
        <end position="122"/>
    </location>
</feature>
<feature type="transmembrane region" description="Helical" evidence="6">
    <location>
        <begin position="230"/>
        <end position="248"/>
    </location>
</feature>
<feature type="transmembrane region" description="Helical" evidence="6">
    <location>
        <begin position="346"/>
        <end position="364"/>
    </location>
</feature>
<feature type="transmembrane region" description="Helical" evidence="6">
    <location>
        <begin position="480"/>
        <end position="505"/>
    </location>
</feature>
<evidence type="ECO:0000256" key="2">
    <source>
        <dbReference type="ARBA" id="ARBA00022475"/>
    </source>
</evidence>
<feature type="transmembrane region" description="Helical" evidence="6">
    <location>
        <begin position="60"/>
        <end position="82"/>
    </location>
</feature>
<dbReference type="Pfam" id="PF01943">
    <property type="entry name" value="Polysacc_synt"/>
    <property type="match status" value="1"/>
</dbReference>
<evidence type="ECO:0000256" key="1">
    <source>
        <dbReference type="ARBA" id="ARBA00004651"/>
    </source>
</evidence>
<reference evidence="7" key="2">
    <citation type="journal article" date="2021" name="PeerJ">
        <title>Extensive microbial diversity within the chicken gut microbiome revealed by metagenomics and culture.</title>
        <authorList>
            <person name="Gilroy R."/>
            <person name="Ravi A."/>
            <person name="Getino M."/>
            <person name="Pursley I."/>
            <person name="Horton D.L."/>
            <person name="Alikhan N.F."/>
            <person name="Baker D."/>
            <person name="Gharbi K."/>
            <person name="Hall N."/>
            <person name="Watson M."/>
            <person name="Adriaenssens E.M."/>
            <person name="Foster-Nyarko E."/>
            <person name="Jarju S."/>
            <person name="Secka A."/>
            <person name="Antonio M."/>
            <person name="Oren A."/>
            <person name="Chaudhuri R.R."/>
            <person name="La Ragione R."/>
            <person name="Hildebrand F."/>
            <person name="Pallen M.J."/>
        </authorList>
    </citation>
    <scope>NUCLEOTIDE SEQUENCE</scope>
    <source>
        <strain evidence="7">17113</strain>
    </source>
</reference>
<feature type="transmembrane region" description="Helical" evidence="6">
    <location>
        <begin position="160"/>
        <end position="181"/>
    </location>
</feature>
<feature type="transmembrane region" description="Helical" evidence="6">
    <location>
        <begin position="27"/>
        <end position="48"/>
    </location>
</feature>
<dbReference type="GO" id="GO:0005886">
    <property type="term" value="C:plasma membrane"/>
    <property type="evidence" value="ECO:0007669"/>
    <property type="project" value="UniProtKB-SubCell"/>
</dbReference>
<feature type="transmembrane region" description="Helical" evidence="6">
    <location>
        <begin position="450"/>
        <end position="468"/>
    </location>
</feature>
<comment type="caution">
    <text evidence="7">The sequence shown here is derived from an EMBL/GenBank/DDBJ whole genome shotgun (WGS) entry which is preliminary data.</text>
</comment>
<gene>
    <name evidence="7" type="ORF">IAC61_02220</name>
</gene>
<reference evidence="7" key="1">
    <citation type="submission" date="2020-10" db="EMBL/GenBank/DDBJ databases">
        <authorList>
            <person name="Gilroy R."/>
        </authorList>
    </citation>
    <scope>NUCLEOTIDE SEQUENCE</scope>
    <source>
        <strain evidence="7">17113</strain>
    </source>
</reference>
<feature type="transmembrane region" description="Helical" evidence="6">
    <location>
        <begin position="134"/>
        <end position="153"/>
    </location>
</feature>
<keyword evidence="3 6" id="KW-0812">Transmembrane</keyword>
<evidence type="ECO:0000256" key="3">
    <source>
        <dbReference type="ARBA" id="ARBA00022692"/>
    </source>
</evidence>
<evidence type="ECO:0000256" key="4">
    <source>
        <dbReference type="ARBA" id="ARBA00022989"/>
    </source>
</evidence>
<dbReference type="PANTHER" id="PTHR30250:SF11">
    <property type="entry name" value="O-ANTIGEN TRANSPORTER-RELATED"/>
    <property type="match status" value="1"/>
</dbReference>